<comment type="similarity">
    <text evidence="2">Belongs to the EamA transporter family.</text>
</comment>
<feature type="transmembrane region" description="Helical" evidence="6">
    <location>
        <begin position="262"/>
        <end position="280"/>
    </location>
</feature>
<keyword evidence="4 6" id="KW-1133">Transmembrane helix</keyword>
<protein>
    <submittedName>
        <fullName evidence="8">EamA/RhaT family transporter</fullName>
    </submittedName>
</protein>
<reference evidence="8 9" key="1">
    <citation type="journal article" date="2015" name="Biotechnol. Bioeng.">
        <title>Genome sequence and phenotypic characterization of Caulobacter segnis.</title>
        <authorList>
            <person name="Patel S."/>
            <person name="Fletcher B."/>
            <person name="Scott D.C."/>
            <person name="Ely B."/>
        </authorList>
    </citation>
    <scope>NUCLEOTIDE SEQUENCE [LARGE SCALE GENOMIC DNA]</scope>
    <source>
        <strain evidence="8 9">TK0059</strain>
    </source>
</reference>
<feature type="transmembrane region" description="Helical" evidence="6">
    <location>
        <begin position="172"/>
        <end position="191"/>
    </location>
</feature>
<dbReference type="SUPFAM" id="SSF103481">
    <property type="entry name" value="Multidrug resistance efflux transporter EmrE"/>
    <property type="match status" value="2"/>
</dbReference>
<evidence type="ECO:0000313" key="9">
    <source>
        <dbReference type="Proteomes" id="UP000240527"/>
    </source>
</evidence>
<feature type="transmembrane region" description="Helical" evidence="6">
    <location>
        <begin position="34"/>
        <end position="54"/>
    </location>
</feature>
<evidence type="ECO:0000256" key="1">
    <source>
        <dbReference type="ARBA" id="ARBA00004141"/>
    </source>
</evidence>
<dbReference type="InterPro" id="IPR050638">
    <property type="entry name" value="AA-Vitamin_Transporters"/>
</dbReference>
<keyword evidence="9" id="KW-1185">Reference proteome</keyword>
<dbReference type="Gene3D" id="1.10.3730.20">
    <property type="match status" value="1"/>
</dbReference>
<feature type="transmembrane region" description="Helical" evidence="6">
    <location>
        <begin position="236"/>
        <end position="256"/>
    </location>
</feature>
<evidence type="ECO:0000256" key="5">
    <source>
        <dbReference type="ARBA" id="ARBA00023136"/>
    </source>
</evidence>
<proteinExistence type="inferred from homology"/>
<evidence type="ECO:0000256" key="3">
    <source>
        <dbReference type="ARBA" id="ARBA00022692"/>
    </source>
</evidence>
<dbReference type="InterPro" id="IPR037185">
    <property type="entry name" value="EmrE-like"/>
</dbReference>
<feature type="transmembrane region" description="Helical" evidence="6">
    <location>
        <begin position="203"/>
        <end position="229"/>
    </location>
</feature>
<sequence length="297" mass="31839">MSLRDFGVLVLICLAWAGSNIVSKLVVAHWGVPPLYYAAVRFALVAAITLPWLLPAPRPTWRMVLVGLLMGGGNFALLFMGLTTASPSAAAVVIQLGVPFTTVLSVLMLGERIRWRRGLGIALTLLGAVVVMWSPHGFELSPGLWLIVAAAFTGSLGAVMMKQIEGVKPLQFQAWVGFSSLWPLGLMSALLEPGQVAAGLHAGWPFLGAVVFSALVVSVLAHTAYYGLIQRYEANLIAPLTLMTPLFTIGMGVVVTHDHFDLRMGIGAALALLGVLIIALRRNQVMPLLMSIRNRVQ</sequence>
<evidence type="ECO:0000256" key="2">
    <source>
        <dbReference type="ARBA" id="ARBA00007362"/>
    </source>
</evidence>
<name>A0ABM6TE73_9CAUL</name>
<dbReference type="EMBL" id="CP027850">
    <property type="protein sequence ID" value="AVQ01405.1"/>
    <property type="molecule type" value="Genomic_DNA"/>
</dbReference>
<organism evidence="8 9">
    <name type="scientific">Caulobacter segnis</name>
    <dbReference type="NCBI Taxonomy" id="88688"/>
    <lineage>
        <taxon>Bacteria</taxon>
        <taxon>Pseudomonadati</taxon>
        <taxon>Pseudomonadota</taxon>
        <taxon>Alphaproteobacteria</taxon>
        <taxon>Caulobacterales</taxon>
        <taxon>Caulobacteraceae</taxon>
        <taxon>Caulobacter</taxon>
    </lineage>
</organism>
<dbReference type="PANTHER" id="PTHR32322">
    <property type="entry name" value="INNER MEMBRANE TRANSPORTER"/>
    <property type="match status" value="1"/>
</dbReference>
<feature type="transmembrane region" description="Helical" evidence="6">
    <location>
        <begin position="61"/>
        <end position="82"/>
    </location>
</feature>
<feature type="transmembrane region" description="Helical" evidence="6">
    <location>
        <begin position="119"/>
        <end position="136"/>
    </location>
</feature>
<dbReference type="RefSeq" id="WP_013078292.1">
    <property type="nucleotide sequence ID" value="NZ_CP027850.1"/>
</dbReference>
<gene>
    <name evidence="8" type="ORF">B7G68_05790</name>
</gene>
<evidence type="ECO:0000256" key="4">
    <source>
        <dbReference type="ARBA" id="ARBA00022989"/>
    </source>
</evidence>
<evidence type="ECO:0000256" key="6">
    <source>
        <dbReference type="SAM" id="Phobius"/>
    </source>
</evidence>
<feature type="transmembrane region" description="Helical" evidence="6">
    <location>
        <begin position="88"/>
        <end position="107"/>
    </location>
</feature>
<evidence type="ECO:0000259" key="7">
    <source>
        <dbReference type="Pfam" id="PF00892"/>
    </source>
</evidence>
<keyword evidence="3 6" id="KW-0812">Transmembrane</keyword>
<dbReference type="InterPro" id="IPR000620">
    <property type="entry name" value="EamA_dom"/>
</dbReference>
<feature type="transmembrane region" description="Helical" evidence="6">
    <location>
        <begin position="142"/>
        <end position="160"/>
    </location>
</feature>
<feature type="domain" description="EamA" evidence="7">
    <location>
        <begin position="9"/>
        <end position="132"/>
    </location>
</feature>
<keyword evidence="5 6" id="KW-0472">Membrane</keyword>
<comment type="subcellular location">
    <subcellularLocation>
        <location evidence="1">Membrane</location>
        <topology evidence="1">Multi-pass membrane protein</topology>
    </subcellularLocation>
</comment>
<feature type="domain" description="EamA" evidence="7">
    <location>
        <begin position="143"/>
        <end position="279"/>
    </location>
</feature>
<dbReference type="Proteomes" id="UP000240527">
    <property type="component" value="Chromosome"/>
</dbReference>
<dbReference type="PANTHER" id="PTHR32322:SF2">
    <property type="entry name" value="EAMA DOMAIN-CONTAINING PROTEIN"/>
    <property type="match status" value="1"/>
</dbReference>
<accession>A0ABM6TE73</accession>
<evidence type="ECO:0000313" key="8">
    <source>
        <dbReference type="EMBL" id="AVQ01405.1"/>
    </source>
</evidence>
<dbReference type="Pfam" id="PF00892">
    <property type="entry name" value="EamA"/>
    <property type="match status" value="2"/>
</dbReference>